<organism evidence="2 3">
    <name type="scientific">Cylindrotheca closterium</name>
    <dbReference type="NCBI Taxonomy" id="2856"/>
    <lineage>
        <taxon>Eukaryota</taxon>
        <taxon>Sar</taxon>
        <taxon>Stramenopiles</taxon>
        <taxon>Ochrophyta</taxon>
        <taxon>Bacillariophyta</taxon>
        <taxon>Bacillariophyceae</taxon>
        <taxon>Bacillariophycidae</taxon>
        <taxon>Bacillariales</taxon>
        <taxon>Bacillariaceae</taxon>
        <taxon>Cylindrotheca</taxon>
    </lineage>
</organism>
<feature type="region of interest" description="Disordered" evidence="1">
    <location>
        <begin position="13"/>
        <end position="147"/>
    </location>
</feature>
<evidence type="ECO:0000256" key="1">
    <source>
        <dbReference type="SAM" id="MobiDB-lite"/>
    </source>
</evidence>
<proteinExistence type="predicted"/>
<dbReference type="EMBL" id="CAKOGP040002436">
    <property type="protein sequence ID" value="CAJ1969920.1"/>
    <property type="molecule type" value="Genomic_DNA"/>
</dbReference>
<evidence type="ECO:0000313" key="3">
    <source>
        <dbReference type="Proteomes" id="UP001295423"/>
    </source>
</evidence>
<name>A0AAD2PY33_9STRA</name>
<feature type="compositionally biased region" description="Acidic residues" evidence="1">
    <location>
        <begin position="117"/>
        <end position="134"/>
    </location>
</feature>
<evidence type="ECO:0000313" key="2">
    <source>
        <dbReference type="EMBL" id="CAJ1969920.1"/>
    </source>
</evidence>
<comment type="caution">
    <text evidence="2">The sequence shown here is derived from an EMBL/GenBank/DDBJ whole genome shotgun (WGS) entry which is preliminary data.</text>
</comment>
<dbReference type="AlphaFoldDB" id="A0AAD2PY33"/>
<accession>A0AAD2PY33</accession>
<protein>
    <submittedName>
        <fullName evidence="2">Uncharacterized protein</fullName>
    </submittedName>
</protein>
<feature type="compositionally biased region" description="Polar residues" evidence="1">
    <location>
        <begin position="261"/>
        <end position="271"/>
    </location>
</feature>
<gene>
    <name evidence="2" type="ORF">CYCCA115_LOCUS23947</name>
</gene>
<feature type="region of interest" description="Disordered" evidence="1">
    <location>
        <begin position="259"/>
        <end position="279"/>
    </location>
</feature>
<keyword evidence="3" id="KW-1185">Reference proteome</keyword>
<dbReference type="Proteomes" id="UP001295423">
    <property type="component" value="Unassembled WGS sequence"/>
</dbReference>
<feature type="compositionally biased region" description="Low complexity" evidence="1">
    <location>
        <begin position="15"/>
        <end position="43"/>
    </location>
</feature>
<feature type="compositionally biased region" description="Polar residues" evidence="1">
    <location>
        <begin position="57"/>
        <end position="66"/>
    </location>
</feature>
<reference evidence="2" key="1">
    <citation type="submission" date="2023-08" db="EMBL/GenBank/DDBJ databases">
        <authorList>
            <person name="Audoor S."/>
            <person name="Bilcke G."/>
        </authorList>
    </citation>
    <scope>NUCLEOTIDE SEQUENCE</scope>
</reference>
<sequence>MEVEVPFDEVCQPEAASAASASSSAVPVAIQEEGYAAEENNNNQEEDDEIPDLRQESILTSGSSLDGSEAIFRPHKDAKSSSLMTQEQQDHHDHHEEEEDNLPDSPTASIVSSSSSFEEEDDEDDDSVDDEDDNSVASSTGKVDLKDFDDRYDRESVAFALVDKMCAPVDMVCSPKHQLDAVHDDDNDGIIRRRERNEEDDSYTFFPRKKQEPKFPLGYAACASEEAPKSIMSEAFDSWNSLLQKMGSQLTVQEFMEQPAPSFQSAASTGSQKERQVVL</sequence>